<keyword evidence="4" id="KW-1185">Reference proteome</keyword>
<dbReference type="EMBL" id="CAMXCT020001446">
    <property type="protein sequence ID" value="CAL1143571.1"/>
    <property type="molecule type" value="Genomic_DNA"/>
</dbReference>
<name>A0A9P1CEY1_9DINO</name>
<dbReference type="InterPro" id="IPR029063">
    <property type="entry name" value="SAM-dependent_MTases_sf"/>
</dbReference>
<sequence length="564" mass="62340">MIQIFRHGLDITRHQLKGIYVVKVGKVRKSRGEEESSSSSSRWHAQVMCSLRDGPADCEDWDSADAEEEYQDGSRRTNPKNGPITLTFRGQVTTLRPWDPSICPLSAAIHNSLVHFPIQPKTNVFAMFWSLQTLSHISDTLGPTGRLIAVLSKESRVKPETVHHFVKRHANSTVIFEDPEDATLERYERLLSLPEESRYAFLMALHPRLGANSPARILKPEAPKICELIFDFLVCTTPAEIKSLVIWNGNKRLIAEETGELNNVFDQALKHVDILQRWRKPKRISKKKTNSKASETETSESRDRIWVVMDVCSNTTGGDLDMKLVNEMGRMGLLAKEQLSLNPWFPDHSLLLFQRGMATAQSEEAKAKAVSKEQALRRPNGVSMPVPSFKVKGQEPRSEPRATLNYDEAQAVSHRAPGLPAEPEAVSSHSGLHSLMGPPGLGLPQASQPWMASEAACGFEESTWLSYLQARQAQQATGARSSQWPLPYPEGLPSAQLWQQAHPGRQPPVSCGFNTAGLGPAGPAGPAGPGDYRAPPMGKGGLPPWPMNPQPFGPEDLNFMSLNL</sequence>
<evidence type="ECO:0000313" key="4">
    <source>
        <dbReference type="Proteomes" id="UP001152797"/>
    </source>
</evidence>
<comment type="caution">
    <text evidence="2">The sequence shown here is derived from an EMBL/GenBank/DDBJ whole genome shotgun (WGS) entry which is preliminary data.</text>
</comment>
<organism evidence="2">
    <name type="scientific">Cladocopium goreaui</name>
    <dbReference type="NCBI Taxonomy" id="2562237"/>
    <lineage>
        <taxon>Eukaryota</taxon>
        <taxon>Sar</taxon>
        <taxon>Alveolata</taxon>
        <taxon>Dinophyceae</taxon>
        <taxon>Suessiales</taxon>
        <taxon>Symbiodiniaceae</taxon>
        <taxon>Cladocopium</taxon>
    </lineage>
</organism>
<dbReference type="OrthoDB" id="409250at2759"/>
<protein>
    <submittedName>
        <fullName evidence="3">Fibrillarin-like rRNA/tRNA 2'-O-methyltransferase</fullName>
    </submittedName>
</protein>
<dbReference type="AlphaFoldDB" id="A0A9P1CEY1"/>
<evidence type="ECO:0000256" key="1">
    <source>
        <dbReference type="SAM" id="MobiDB-lite"/>
    </source>
</evidence>
<feature type="region of interest" description="Disordered" evidence="1">
    <location>
        <begin position="64"/>
        <end position="83"/>
    </location>
</feature>
<dbReference type="EMBL" id="CAMXCT010001446">
    <property type="protein sequence ID" value="CAI3990196.1"/>
    <property type="molecule type" value="Genomic_DNA"/>
</dbReference>
<dbReference type="EMBL" id="CAMXCT030001446">
    <property type="protein sequence ID" value="CAL4777508.1"/>
    <property type="molecule type" value="Genomic_DNA"/>
</dbReference>
<dbReference type="Proteomes" id="UP001152797">
    <property type="component" value="Unassembled WGS sequence"/>
</dbReference>
<reference evidence="2" key="1">
    <citation type="submission" date="2022-10" db="EMBL/GenBank/DDBJ databases">
        <authorList>
            <person name="Chen Y."/>
            <person name="Dougan E. K."/>
            <person name="Chan C."/>
            <person name="Rhodes N."/>
            <person name="Thang M."/>
        </authorList>
    </citation>
    <scope>NUCLEOTIDE SEQUENCE</scope>
</reference>
<dbReference type="Gene3D" id="3.40.50.150">
    <property type="entry name" value="Vaccinia Virus protein VP39"/>
    <property type="match status" value="1"/>
</dbReference>
<accession>A0A9P1CEY1</accession>
<reference evidence="3 4" key="2">
    <citation type="submission" date="2024-05" db="EMBL/GenBank/DDBJ databases">
        <authorList>
            <person name="Chen Y."/>
            <person name="Shah S."/>
            <person name="Dougan E. K."/>
            <person name="Thang M."/>
            <person name="Chan C."/>
        </authorList>
    </citation>
    <scope>NUCLEOTIDE SEQUENCE [LARGE SCALE GENOMIC DNA]</scope>
</reference>
<evidence type="ECO:0000313" key="3">
    <source>
        <dbReference type="EMBL" id="CAL4777508.1"/>
    </source>
</evidence>
<feature type="region of interest" description="Disordered" evidence="1">
    <location>
        <begin position="370"/>
        <end position="433"/>
    </location>
</feature>
<evidence type="ECO:0000313" key="2">
    <source>
        <dbReference type="EMBL" id="CAI3990196.1"/>
    </source>
</evidence>
<proteinExistence type="predicted"/>
<gene>
    <name evidence="2" type="ORF">C1SCF055_LOCUS17206</name>
</gene>